<protein>
    <submittedName>
        <fullName evidence="2">Uncharacterized protein</fullName>
    </submittedName>
</protein>
<reference evidence="2 3" key="1">
    <citation type="submission" date="2017-10" db="EMBL/GenBank/DDBJ databases">
        <title>Extensive intraspecific genome diversity in a model arbuscular mycorrhizal fungus.</title>
        <authorList>
            <person name="Chen E.C.H."/>
            <person name="Morin E."/>
            <person name="Baudet D."/>
            <person name="Noel J."/>
            <person name="Ndikumana S."/>
            <person name="Charron P."/>
            <person name="St-Onge C."/>
            <person name="Giorgi J."/>
            <person name="Grigoriev I.V."/>
            <person name="Roux C."/>
            <person name="Martin F.M."/>
            <person name="Corradi N."/>
        </authorList>
    </citation>
    <scope>NUCLEOTIDE SEQUENCE [LARGE SCALE GENOMIC DNA]</scope>
    <source>
        <strain evidence="2 3">A1</strain>
    </source>
</reference>
<name>A0A2N0QME3_9GLOM</name>
<dbReference type="Proteomes" id="UP000232688">
    <property type="component" value="Unassembled WGS sequence"/>
</dbReference>
<evidence type="ECO:0000313" key="2">
    <source>
        <dbReference type="EMBL" id="PKC52218.1"/>
    </source>
</evidence>
<dbReference type="AlphaFoldDB" id="A0A2N0QME3"/>
<evidence type="ECO:0000313" key="3">
    <source>
        <dbReference type="Proteomes" id="UP000232688"/>
    </source>
</evidence>
<proteinExistence type="predicted"/>
<dbReference type="VEuPathDB" id="FungiDB:RhiirA1_482017"/>
<reference evidence="2 3" key="2">
    <citation type="submission" date="2017-10" db="EMBL/GenBank/DDBJ databases">
        <title>Genome analyses suggest a sexual origin of heterokaryosis in a supposedly ancient asexual fungus.</title>
        <authorList>
            <person name="Corradi N."/>
            <person name="Sedzielewska K."/>
            <person name="Noel J."/>
            <person name="Charron P."/>
            <person name="Farinelli L."/>
            <person name="Marton T."/>
            <person name="Kruger M."/>
            <person name="Pelin A."/>
            <person name="Brachmann A."/>
            <person name="Corradi N."/>
        </authorList>
    </citation>
    <scope>NUCLEOTIDE SEQUENCE [LARGE SCALE GENOMIC DNA]</scope>
    <source>
        <strain evidence="2 3">A1</strain>
    </source>
</reference>
<feature type="region of interest" description="Disordered" evidence="1">
    <location>
        <begin position="65"/>
        <end position="134"/>
    </location>
</feature>
<gene>
    <name evidence="2" type="ORF">RhiirA1_482017</name>
</gene>
<accession>A0A2N0QME3</accession>
<feature type="compositionally biased region" description="Low complexity" evidence="1">
    <location>
        <begin position="96"/>
        <end position="107"/>
    </location>
</feature>
<dbReference type="EMBL" id="LLXH01006186">
    <property type="protein sequence ID" value="PKC52218.1"/>
    <property type="molecule type" value="Genomic_DNA"/>
</dbReference>
<evidence type="ECO:0000256" key="1">
    <source>
        <dbReference type="SAM" id="MobiDB-lite"/>
    </source>
</evidence>
<comment type="caution">
    <text evidence="2">The sequence shown here is derived from an EMBL/GenBank/DDBJ whole genome shotgun (WGS) entry which is preliminary data.</text>
</comment>
<sequence length="191" mass="21160">MDITCALKSIGLTWHEPSDISSLCHRCGRPGCNPDKCALSRAPQCSFRPWSSNDKLRELYNKHLTPSHPAKHHNHFTHPANSEQRSYANAAEDQHSSPPIQRSSQPQVPLPPVTDSIDQGWDNNEPSDPRRLSDNLMDFSFPVSPQQGSKFIAQSHIPLPPRMSLIPGPATSPQDRLFSLTAKVACQNLGV</sequence>
<organism evidence="2 3">
    <name type="scientific">Rhizophagus irregularis</name>
    <dbReference type="NCBI Taxonomy" id="588596"/>
    <lineage>
        <taxon>Eukaryota</taxon>
        <taxon>Fungi</taxon>
        <taxon>Fungi incertae sedis</taxon>
        <taxon>Mucoromycota</taxon>
        <taxon>Glomeromycotina</taxon>
        <taxon>Glomeromycetes</taxon>
        <taxon>Glomerales</taxon>
        <taxon>Glomeraceae</taxon>
        <taxon>Rhizophagus</taxon>
    </lineage>
</organism>